<feature type="domain" description="WYL" evidence="1">
    <location>
        <begin position="149"/>
        <end position="214"/>
    </location>
</feature>
<dbReference type="InterPro" id="IPR057727">
    <property type="entry name" value="WCX_dom"/>
</dbReference>
<dbReference type="EMBL" id="CP137080">
    <property type="protein sequence ID" value="WOQ68444.1"/>
    <property type="molecule type" value="Genomic_DNA"/>
</dbReference>
<dbReference type="Proteomes" id="UP001329313">
    <property type="component" value="Chromosome"/>
</dbReference>
<evidence type="ECO:0000259" key="2">
    <source>
        <dbReference type="Pfam" id="PF19187"/>
    </source>
</evidence>
<dbReference type="AlphaFoldDB" id="A0AAU0ME22"/>
<name>A0AAU0ME22_9MICO</name>
<keyword evidence="5" id="KW-1185">Reference proteome</keyword>
<dbReference type="PROSITE" id="PS52050">
    <property type="entry name" value="WYL"/>
    <property type="match status" value="1"/>
</dbReference>
<gene>
    <name evidence="4" type="ORF">RYJ27_06765</name>
</gene>
<dbReference type="PANTHER" id="PTHR34580:SF1">
    <property type="entry name" value="PROTEIN PAFC"/>
    <property type="match status" value="1"/>
</dbReference>
<dbReference type="PIRSF" id="PIRSF016838">
    <property type="entry name" value="PafC"/>
    <property type="match status" value="1"/>
</dbReference>
<dbReference type="KEGG" id="mliy:RYJ27_06765"/>
<dbReference type="Pfam" id="PF19187">
    <property type="entry name" value="HTH_PafC"/>
    <property type="match status" value="1"/>
</dbReference>
<dbReference type="InterPro" id="IPR028349">
    <property type="entry name" value="PafC-like"/>
</dbReference>
<dbReference type="InterPro" id="IPR026881">
    <property type="entry name" value="WYL_dom"/>
</dbReference>
<feature type="domain" description="WCX" evidence="3">
    <location>
        <begin position="238"/>
        <end position="311"/>
    </location>
</feature>
<evidence type="ECO:0000259" key="1">
    <source>
        <dbReference type="Pfam" id="PF13280"/>
    </source>
</evidence>
<evidence type="ECO:0000313" key="5">
    <source>
        <dbReference type="Proteomes" id="UP001329313"/>
    </source>
</evidence>
<reference evidence="4 5" key="1">
    <citation type="submission" date="2023-10" db="EMBL/GenBank/DDBJ databases">
        <title>Y20.</title>
        <authorList>
            <person name="Zhang G."/>
            <person name="Ding Y."/>
        </authorList>
    </citation>
    <scope>NUCLEOTIDE SEQUENCE [LARGE SCALE GENOMIC DNA]</scope>
    <source>
        <strain evidence="4 5">Y20</strain>
    </source>
</reference>
<dbReference type="Pfam" id="PF25583">
    <property type="entry name" value="WCX"/>
    <property type="match status" value="1"/>
</dbReference>
<dbReference type="RefSeq" id="WP_330169610.1">
    <property type="nucleotide sequence ID" value="NZ_CP137080.1"/>
</dbReference>
<evidence type="ECO:0000259" key="3">
    <source>
        <dbReference type="Pfam" id="PF25583"/>
    </source>
</evidence>
<sequence>MSARPPLLAIDRVALVMNLVPYLVEKGPVPVVDAAREFDVEPDVLRRLAEGLVVIGLPEGMHHELFDIDWDLLDERDELQLLNTVAFERAPRLTAREAAALLAGLQLAQSAPGVATGETVPALIAKLSRGASAAPSQLVVAADPVDEVRAAVRDALDKGVALSFTHHKPDAEPTTRTVDPVRILVKDDQWYLRGWCHLRRDMRTFHLDRVTDAVVTDIPAAARDDPETTIFAREDGALEATIRFVPHVAPLLGQYLDYAEITAGDPLSTALLRVADPAQLKRLATRRGGSVEVVAPAEARQATVEWARAALAQYG</sequence>
<dbReference type="InterPro" id="IPR043839">
    <property type="entry name" value="PafC_HTH"/>
</dbReference>
<dbReference type="InterPro" id="IPR051534">
    <property type="entry name" value="CBASS_pafABC_assoc_protein"/>
</dbReference>
<organism evidence="4 5">
    <name type="scientific">Microbacterium limosum</name>
    <dbReference type="NCBI Taxonomy" id="3079935"/>
    <lineage>
        <taxon>Bacteria</taxon>
        <taxon>Bacillati</taxon>
        <taxon>Actinomycetota</taxon>
        <taxon>Actinomycetes</taxon>
        <taxon>Micrococcales</taxon>
        <taxon>Microbacteriaceae</taxon>
        <taxon>Microbacterium</taxon>
    </lineage>
</organism>
<dbReference type="Pfam" id="PF13280">
    <property type="entry name" value="WYL"/>
    <property type="match status" value="1"/>
</dbReference>
<dbReference type="PANTHER" id="PTHR34580">
    <property type="match status" value="1"/>
</dbReference>
<protein>
    <submittedName>
        <fullName evidence="4">WYL domain-containing protein</fullName>
    </submittedName>
</protein>
<accession>A0AAU0ME22</accession>
<feature type="domain" description="PafC HTH" evidence="2">
    <location>
        <begin position="11"/>
        <end position="129"/>
    </location>
</feature>
<proteinExistence type="predicted"/>
<evidence type="ECO:0000313" key="4">
    <source>
        <dbReference type="EMBL" id="WOQ68444.1"/>
    </source>
</evidence>